<dbReference type="AlphaFoldDB" id="A0AAV7VSD3"/>
<evidence type="ECO:0000313" key="2">
    <source>
        <dbReference type="Proteomes" id="UP001066276"/>
    </source>
</evidence>
<sequence>MDNVIASLTAETKSMLLDIAGFQSRVTGLEQSMATVGEHITSSNDRDKELLYLRRKLIDFEDRSRRDNVSFLRFKENVEGPEIPSYLREALPKLTGLTFAPP</sequence>
<gene>
    <name evidence="1" type="ORF">NDU88_008145</name>
</gene>
<organism evidence="1 2">
    <name type="scientific">Pleurodeles waltl</name>
    <name type="common">Iberian ribbed newt</name>
    <dbReference type="NCBI Taxonomy" id="8319"/>
    <lineage>
        <taxon>Eukaryota</taxon>
        <taxon>Metazoa</taxon>
        <taxon>Chordata</taxon>
        <taxon>Craniata</taxon>
        <taxon>Vertebrata</taxon>
        <taxon>Euteleostomi</taxon>
        <taxon>Amphibia</taxon>
        <taxon>Batrachia</taxon>
        <taxon>Caudata</taxon>
        <taxon>Salamandroidea</taxon>
        <taxon>Salamandridae</taxon>
        <taxon>Pleurodelinae</taxon>
        <taxon>Pleurodeles</taxon>
    </lineage>
</organism>
<reference evidence="1" key="1">
    <citation type="journal article" date="2022" name="bioRxiv">
        <title>Sequencing and chromosome-scale assembly of the giantPleurodeles waltlgenome.</title>
        <authorList>
            <person name="Brown T."/>
            <person name="Elewa A."/>
            <person name="Iarovenko S."/>
            <person name="Subramanian E."/>
            <person name="Araus A.J."/>
            <person name="Petzold A."/>
            <person name="Susuki M."/>
            <person name="Suzuki K.-i.T."/>
            <person name="Hayashi T."/>
            <person name="Toyoda A."/>
            <person name="Oliveira C."/>
            <person name="Osipova E."/>
            <person name="Leigh N.D."/>
            <person name="Simon A."/>
            <person name="Yun M.H."/>
        </authorList>
    </citation>
    <scope>NUCLEOTIDE SEQUENCE</scope>
    <source>
        <strain evidence="1">20211129_DDA</strain>
        <tissue evidence="1">Liver</tissue>
    </source>
</reference>
<keyword evidence="2" id="KW-1185">Reference proteome</keyword>
<evidence type="ECO:0000313" key="1">
    <source>
        <dbReference type="EMBL" id="KAJ1204367.1"/>
    </source>
</evidence>
<dbReference type="EMBL" id="JANPWB010000003">
    <property type="protein sequence ID" value="KAJ1204367.1"/>
    <property type="molecule type" value="Genomic_DNA"/>
</dbReference>
<comment type="caution">
    <text evidence="1">The sequence shown here is derived from an EMBL/GenBank/DDBJ whole genome shotgun (WGS) entry which is preliminary data.</text>
</comment>
<dbReference type="Proteomes" id="UP001066276">
    <property type="component" value="Chromosome 2_1"/>
</dbReference>
<name>A0AAV7VSD3_PLEWA</name>
<protein>
    <submittedName>
        <fullName evidence="1">Uncharacterized protein</fullName>
    </submittedName>
</protein>
<proteinExistence type="predicted"/>
<accession>A0AAV7VSD3</accession>